<evidence type="ECO:0000313" key="6">
    <source>
        <dbReference type="EMBL" id="KAJ8981960.1"/>
    </source>
</evidence>
<dbReference type="Proteomes" id="UP001162164">
    <property type="component" value="Unassembled WGS sequence"/>
</dbReference>
<feature type="region of interest" description="Disordered" evidence="4">
    <location>
        <begin position="1"/>
        <end position="26"/>
    </location>
</feature>
<dbReference type="PANTHER" id="PTHR45877:SF2">
    <property type="entry name" value="E3 UBIQUITIN-PROTEIN LIGASE SINA-RELATED"/>
    <property type="match status" value="1"/>
</dbReference>
<protein>
    <recommendedName>
        <fullName evidence="5">E3 ubiquitin-protein ligase Sina-like RING finger domain-containing protein</fullName>
    </recommendedName>
</protein>
<feature type="domain" description="E3 ubiquitin-protein ligase Sina-like RING finger" evidence="5">
    <location>
        <begin position="230"/>
        <end position="264"/>
    </location>
</feature>
<dbReference type="PANTHER" id="PTHR45877">
    <property type="entry name" value="E3 UBIQUITIN-PROTEIN LIGASE SIAH2"/>
    <property type="match status" value="1"/>
</dbReference>
<evidence type="ECO:0000313" key="7">
    <source>
        <dbReference type="Proteomes" id="UP001162164"/>
    </source>
</evidence>
<evidence type="ECO:0000256" key="4">
    <source>
        <dbReference type="SAM" id="MobiDB-lite"/>
    </source>
</evidence>
<name>A0ABQ9JUX7_9CUCU</name>
<evidence type="ECO:0000259" key="5">
    <source>
        <dbReference type="Pfam" id="PF21362"/>
    </source>
</evidence>
<evidence type="ECO:0000256" key="2">
    <source>
        <dbReference type="ARBA" id="ARBA00022771"/>
    </source>
</evidence>
<evidence type="ECO:0000256" key="3">
    <source>
        <dbReference type="ARBA" id="ARBA00022833"/>
    </source>
</evidence>
<comment type="caution">
    <text evidence="6">The sequence shown here is derived from an EMBL/GenBank/DDBJ whole genome shotgun (WGS) entry which is preliminary data.</text>
</comment>
<accession>A0ABQ9JUX7</accession>
<keyword evidence="1" id="KW-0479">Metal-binding</keyword>
<dbReference type="CDD" id="cd16571">
    <property type="entry name" value="RING-HC_SIAHs"/>
    <property type="match status" value="1"/>
</dbReference>
<gene>
    <name evidence="6" type="ORF">NQ317_002134</name>
</gene>
<dbReference type="Gene3D" id="3.30.40.10">
    <property type="entry name" value="Zinc/RING finger domain, C3HC4 (zinc finger)"/>
    <property type="match status" value="1"/>
</dbReference>
<keyword evidence="3" id="KW-0862">Zinc</keyword>
<dbReference type="InterPro" id="IPR004162">
    <property type="entry name" value="SINA-like_animal"/>
</dbReference>
<dbReference type="SUPFAM" id="SSF57850">
    <property type="entry name" value="RING/U-box"/>
    <property type="match status" value="1"/>
</dbReference>
<feature type="compositionally biased region" description="Basic and acidic residues" evidence="4">
    <location>
        <begin position="286"/>
        <end position="304"/>
    </location>
</feature>
<dbReference type="EMBL" id="JAPWTJ010000153">
    <property type="protein sequence ID" value="KAJ8981960.1"/>
    <property type="molecule type" value="Genomic_DNA"/>
</dbReference>
<feature type="region of interest" description="Disordered" evidence="4">
    <location>
        <begin position="286"/>
        <end position="319"/>
    </location>
</feature>
<dbReference type="InterPro" id="IPR049548">
    <property type="entry name" value="Sina-like_RING"/>
</dbReference>
<keyword evidence="7" id="KW-1185">Reference proteome</keyword>
<dbReference type="InterPro" id="IPR013083">
    <property type="entry name" value="Znf_RING/FYVE/PHD"/>
</dbReference>
<keyword evidence="2" id="KW-0863">Zinc-finger</keyword>
<reference evidence="6" key="1">
    <citation type="journal article" date="2023" name="Insect Mol. Biol.">
        <title>Genome sequencing provides insights into the evolution of gene families encoding plant cell wall-degrading enzymes in longhorned beetles.</title>
        <authorList>
            <person name="Shin N.R."/>
            <person name="Okamura Y."/>
            <person name="Kirsch R."/>
            <person name="Pauchet Y."/>
        </authorList>
    </citation>
    <scope>NUCLEOTIDE SEQUENCE</scope>
    <source>
        <strain evidence="6">MMC_N1</strain>
    </source>
</reference>
<dbReference type="Pfam" id="PF21362">
    <property type="entry name" value="Sina_RING"/>
    <property type="match status" value="1"/>
</dbReference>
<sequence>MHQHKDDEYPGEYVRTPRQADVLPPAPTRAAPIRYLSAMRKSTRGCAAFVRSPAPKPTVTIRLRYGPLRPISRINTQNVLERNGKTYISLFDFDDINFGVSICSIDGNNGAQFEVKLSSDNSKYSISIANQNIIIFNEREHCFKCVNATCKSKFHVYRDNRKEVSKRMTTKINRDSVKKLFGSGLITYTITIHDKADVKEETKEKVEPKEDMKDVLIRKAKKIFLQMLECPICKEYMSPPIYQCLSGHTLCNACKAKSEECSVCRAKIEATRNYVLEDVSKKVEVPQFDEKKPKNEGGVKRGSSEEVDGVDTPQKVQKK</sequence>
<proteinExistence type="predicted"/>
<organism evidence="6 7">
    <name type="scientific">Molorchus minor</name>
    <dbReference type="NCBI Taxonomy" id="1323400"/>
    <lineage>
        <taxon>Eukaryota</taxon>
        <taxon>Metazoa</taxon>
        <taxon>Ecdysozoa</taxon>
        <taxon>Arthropoda</taxon>
        <taxon>Hexapoda</taxon>
        <taxon>Insecta</taxon>
        <taxon>Pterygota</taxon>
        <taxon>Neoptera</taxon>
        <taxon>Endopterygota</taxon>
        <taxon>Coleoptera</taxon>
        <taxon>Polyphaga</taxon>
        <taxon>Cucujiformia</taxon>
        <taxon>Chrysomeloidea</taxon>
        <taxon>Cerambycidae</taxon>
        <taxon>Lamiinae</taxon>
        <taxon>Monochamini</taxon>
        <taxon>Molorchus</taxon>
    </lineage>
</organism>
<evidence type="ECO:0000256" key="1">
    <source>
        <dbReference type="ARBA" id="ARBA00022723"/>
    </source>
</evidence>